<dbReference type="HAMAP" id="MF_00528">
    <property type="entry name" value="Maf"/>
    <property type="match status" value="1"/>
</dbReference>
<reference evidence="3 4" key="1">
    <citation type="journal article" date="2016" name="Proc. Natl. Acad. Sci. U.S.A.">
        <title>Comparative genomics of biotechnologically important yeasts.</title>
        <authorList>
            <person name="Riley R."/>
            <person name="Haridas S."/>
            <person name="Wolfe K.H."/>
            <person name="Lopes M.R."/>
            <person name="Hittinger C.T."/>
            <person name="Goeker M."/>
            <person name="Salamov A.A."/>
            <person name="Wisecaver J.H."/>
            <person name="Long T.M."/>
            <person name="Calvey C.H."/>
            <person name="Aerts A.L."/>
            <person name="Barry K.W."/>
            <person name="Choi C."/>
            <person name="Clum A."/>
            <person name="Coughlan A.Y."/>
            <person name="Deshpande S."/>
            <person name="Douglass A.P."/>
            <person name="Hanson S.J."/>
            <person name="Klenk H.-P."/>
            <person name="LaButti K.M."/>
            <person name="Lapidus A."/>
            <person name="Lindquist E.A."/>
            <person name="Lipzen A.M."/>
            <person name="Meier-Kolthoff J.P."/>
            <person name="Ohm R.A."/>
            <person name="Otillar R.P."/>
            <person name="Pangilinan J.L."/>
            <person name="Peng Y."/>
            <person name="Rokas A."/>
            <person name="Rosa C.A."/>
            <person name="Scheuner C."/>
            <person name="Sibirny A.A."/>
            <person name="Slot J.C."/>
            <person name="Stielow J.B."/>
            <person name="Sun H."/>
            <person name="Kurtzman C.P."/>
            <person name="Blackwell M."/>
            <person name="Grigoriev I.V."/>
            <person name="Jeffries T.W."/>
        </authorList>
    </citation>
    <scope>NUCLEOTIDE SEQUENCE [LARGE SCALE GENOMIC DNA]</scope>
    <source>
        <strain evidence="4">ATCC 58044 / CBS 1984 / NCYC 433 / NRRL Y-366-8</strain>
    </source>
</reference>
<dbReference type="InterPro" id="IPR029001">
    <property type="entry name" value="ITPase-like_fam"/>
</dbReference>
<comment type="cofactor">
    <cofactor evidence="1">
        <name>a divalent metal cation</name>
        <dbReference type="ChEBI" id="CHEBI:60240"/>
    </cofactor>
</comment>
<organism evidence="3 4">
    <name type="scientific">Wickerhamomyces anomalus (strain ATCC 58044 / CBS 1984 / NCYC 433 / NRRL Y-366-8)</name>
    <name type="common">Yeast</name>
    <name type="synonym">Hansenula anomala</name>
    <dbReference type="NCBI Taxonomy" id="683960"/>
    <lineage>
        <taxon>Eukaryota</taxon>
        <taxon>Fungi</taxon>
        <taxon>Dikarya</taxon>
        <taxon>Ascomycota</taxon>
        <taxon>Saccharomycotina</taxon>
        <taxon>Saccharomycetes</taxon>
        <taxon>Phaffomycetales</taxon>
        <taxon>Wickerhamomycetaceae</taxon>
        <taxon>Wickerhamomyces</taxon>
    </lineage>
</organism>
<evidence type="ECO:0000256" key="2">
    <source>
        <dbReference type="ARBA" id="ARBA00022801"/>
    </source>
</evidence>
<dbReference type="Proteomes" id="UP000094112">
    <property type="component" value="Unassembled WGS sequence"/>
</dbReference>
<keyword evidence="4" id="KW-1185">Reference proteome</keyword>
<dbReference type="OrthoDB" id="10267058at2759"/>
<dbReference type="RefSeq" id="XP_019042033.1">
    <property type="nucleotide sequence ID" value="XM_019181117.1"/>
</dbReference>
<protein>
    <recommendedName>
        <fullName evidence="5">Maf-like protein</fullName>
    </recommendedName>
</protein>
<dbReference type="InterPro" id="IPR003697">
    <property type="entry name" value="Maf-like"/>
</dbReference>
<dbReference type="SUPFAM" id="SSF52972">
    <property type="entry name" value="ITPase-like"/>
    <property type="match status" value="1"/>
</dbReference>
<dbReference type="PIRSF" id="PIRSF006305">
    <property type="entry name" value="Maf"/>
    <property type="match status" value="1"/>
</dbReference>
<dbReference type="GeneID" id="30198363"/>
<evidence type="ECO:0000313" key="3">
    <source>
        <dbReference type="EMBL" id="ODQ62826.1"/>
    </source>
</evidence>
<dbReference type="AlphaFoldDB" id="A0A1E3PBN7"/>
<proteinExistence type="inferred from homology"/>
<dbReference type="NCBIfam" id="TIGR00172">
    <property type="entry name" value="maf"/>
    <property type="match status" value="1"/>
</dbReference>
<evidence type="ECO:0000256" key="1">
    <source>
        <dbReference type="ARBA" id="ARBA00001968"/>
    </source>
</evidence>
<dbReference type="EMBL" id="KV454208">
    <property type="protein sequence ID" value="ODQ62826.1"/>
    <property type="molecule type" value="Genomic_DNA"/>
</dbReference>
<evidence type="ECO:0000313" key="4">
    <source>
        <dbReference type="Proteomes" id="UP000094112"/>
    </source>
</evidence>
<keyword evidence="2" id="KW-0378">Hydrolase</keyword>
<dbReference type="Gene3D" id="3.90.950.10">
    <property type="match status" value="1"/>
</dbReference>
<sequence length="213" mass="24142">MSFQPFKHPVFDKIKEKRFILASTSPRRIEILTQMGFENVEVYPSNFPEDLKKEDYTPQDYVLNTAIGKAQAVYEELKNKGEAENTIILAADTVVEIDGQIFEKPKDKQDQLKNLTYYRDSKKVQHVLSGVVVINEGVVSSFVEDTALHFDYEASDEMLKAYVDTNEGLGVAAGYRVQLRGSLLMKKIDGDYYNAVGLPFRNTFKLIEKALGV</sequence>
<dbReference type="STRING" id="683960.A0A1E3PBN7"/>
<dbReference type="CDD" id="cd00555">
    <property type="entry name" value="Maf"/>
    <property type="match status" value="1"/>
</dbReference>
<accession>A0A1E3PBN7</accession>
<name>A0A1E3PBN7_WICAA</name>
<dbReference type="GO" id="GO:0047429">
    <property type="term" value="F:nucleoside triphosphate diphosphatase activity"/>
    <property type="evidence" value="ECO:0007669"/>
    <property type="project" value="InterPro"/>
</dbReference>
<evidence type="ECO:0008006" key="5">
    <source>
        <dbReference type="Google" id="ProtNLM"/>
    </source>
</evidence>
<dbReference type="PANTHER" id="PTHR43213:SF5">
    <property type="entry name" value="BIFUNCTIONAL DTTP_UTP PYROPHOSPHATASE_METHYLTRANSFERASE PROTEIN-RELATED"/>
    <property type="match status" value="1"/>
</dbReference>
<dbReference type="Pfam" id="PF02545">
    <property type="entry name" value="Maf"/>
    <property type="match status" value="1"/>
</dbReference>
<gene>
    <name evidence="3" type="ORF">WICANDRAFT_25197</name>
</gene>
<dbReference type="PANTHER" id="PTHR43213">
    <property type="entry name" value="BIFUNCTIONAL DTTP/UTP PYROPHOSPHATASE/METHYLTRANSFERASE PROTEIN-RELATED"/>
    <property type="match status" value="1"/>
</dbReference>